<feature type="signal peptide" evidence="2">
    <location>
        <begin position="1"/>
        <end position="26"/>
    </location>
</feature>
<evidence type="ECO:0000256" key="2">
    <source>
        <dbReference type="SAM" id="SignalP"/>
    </source>
</evidence>
<gene>
    <name evidence="3" type="ORF">P775_08925</name>
</gene>
<accession>A0A2G8RGH5</accession>
<evidence type="ECO:0000313" key="4">
    <source>
        <dbReference type="Proteomes" id="UP000231259"/>
    </source>
</evidence>
<feature type="chain" id="PRO_5013694830" description="Excinuclease ABC subunit A" evidence="2">
    <location>
        <begin position="27"/>
        <end position="142"/>
    </location>
</feature>
<reference evidence="3 4" key="1">
    <citation type="submission" date="2013-09" db="EMBL/GenBank/DDBJ databases">
        <title>Genome sequencing of Phaeobacter antarcticus sp. nov. SM1211.</title>
        <authorList>
            <person name="Zhang X.-Y."/>
            <person name="Liu C."/>
            <person name="Chen X.-L."/>
            <person name="Xie B.-B."/>
            <person name="Qin Q.-L."/>
            <person name="Rong J.-C."/>
            <person name="Zhang Y.-Z."/>
        </authorList>
    </citation>
    <scope>NUCLEOTIDE SEQUENCE [LARGE SCALE GENOMIC DNA]</scope>
    <source>
        <strain evidence="3 4">SM1211</strain>
    </source>
</reference>
<sequence length="142" mass="16484">MTRNAFYTFSALALAAFALTSAPAMAAPNGCPPGLAKKSDHCQPPGQGKKVEKRQVDRHDDRRDDRHDMDRRRSDHQDNDRREYRYHKGERIDRDYTVIRDPRRYGLNPNHTYYRSGDEVFRVDKDSRKVLEIIGLAAAILR</sequence>
<proteinExistence type="predicted"/>
<dbReference type="Proteomes" id="UP000231259">
    <property type="component" value="Unassembled WGS sequence"/>
</dbReference>
<evidence type="ECO:0008006" key="5">
    <source>
        <dbReference type="Google" id="ProtNLM"/>
    </source>
</evidence>
<evidence type="ECO:0000256" key="1">
    <source>
        <dbReference type="SAM" id="MobiDB-lite"/>
    </source>
</evidence>
<dbReference type="OrthoDB" id="7666115at2"/>
<protein>
    <recommendedName>
        <fullName evidence="5">Excinuclease ABC subunit A</fullName>
    </recommendedName>
</protein>
<evidence type="ECO:0000313" key="3">
    <source>
        <dbReference type="EMBL" id="PIL20639.1"/>
    </source>
</evidence>
<feature type="region of interest" description="Disordered" evidence="1">
    <location>
        <begin position="31"/>
        <end position="87"/>
    </location>
</feature>
<organism evidence="3 4">
    <name type="scientific">Puniceibacterium antarcticum</name>
    <dbReference type="NCBI Taxonomy" id="1206336"/>
    <lineage>
        <taxon>Bacteria</taxon>
        <taxon>Pseudomonadati</taxon>
        <taxon>Pseudomonadota</taxon>
        <taxon>Alphaproteobacteria</taxon>
        <taxon>Rhodobacterales</taxon>
        <taxon>Paracoccaceae</taxon>
        <taxon>Puniceibacterium</taxon>
    </lineage>
</organism>
<feature type="compositionally biased region" description="Basic and acidic residues" evidence="1">
    <location>
        <begin position="49"/>
        <end position="87"/>
    </location>
</feature>
<keyword evidence="2" id="KW-0732">Signal</keyword>
<keyword evidence="4" id="KW-1185">Reference proteome</keyword>
<name>A0A2G8RGH5_9RHOB</name>
<dbReference type="EMBL" id="AWWI01000060">
    <property type="protein sequence ID" value="PIL20639.1"/>
    <property type="molecule type" value="Genomic_DNA"/>
</dbReference>
<comment type="caution">
    <text evidence="3">The sequence shown here is derived from an EMBL/GenBank/DDBJ whole genome shotgun (WGS) entry which is preliminary data.</text>
</comment>
<dbReference type="RefSeq" id="WP_099910576.1">
    <property type="nucleotide sequence ID" value="NZ_AWWI01000060.1"/>
</dbReference>
<dbReference type="AlphaFoldDB" id="A0A2G8RGH5"/>